<evidence type="ECO:0000313" key="6">
    <source>
        <dbReference type="Proteomes" id="UP000265515"/>
    </source>
</evidence>
<name>A0A388LZP6_CHABU</name>
<keyword evidence="6" id="KW-1185">Reference proteome</keyword>
<dbReference type="Gene3D" id="4.10.60.10">
    <property type="entry name" value="Zinc finger, CCHC-type"/>
    <property type="match status" value="1"/>
</dbReference>
<evidence type="ECO:0000256" key="3">
    <source>
        <dbReference type="SAM" id="MobiDB-lite"/>
    </source>
</evidence>
<gene>
    <name evidence="5" type="ORF">CBR_g45954</name>
</gene>
<organism evidence="5 6">
    <name type="scientific">Chara braunii</name>
    <name type="common">Braun's stonewort</name>
    <dbReference type="NCBI Taxonomy" id="69332"/>
    <lineage>
        <taxon>Eukaryota</taxon>
        <taxon>Viridiplantae</taxon>
        <taxon>Streptophyta</taxon>
        <taxon>Charophyceae</taxon>
        <taxon>Charales</taxon>
        <taxon>Characeae</taxon>
        <taxon>Chara</taxon>
    </lineage>
</organism>
<feature type="region of interest" description="Disordered" evidence="3">
    <location>
        <begin position="98"/>
        <end position="125"/>
    </location>
</feature>
<evidence type="ECO:0000259" key="4">
    <source>
        <dbReference type="PROSITE" id="PS50158"/>
    </source>
</evidence>
<dbReference type="InterPro" id="IPR001878">
    <property type="entry name" value="Znf_CCHC"/>
</dbReference>
<dbReference type="Proteomes" id="UP000265515">
    <property type="component" value="Unassembled WGS sequence"/>
</dbReference>
<dbReference type="AlphaFoldDB" id="A0A388LZP6"/>
<dbReference type="GO" id="GO:0003676">
    <property type="term" value="F:nucleic acid binding"/>
    <property type="evidence" value="ECO:0007669"/>
    <property type="project" value="InterPro"/>
</dbReference>
<reference evidence="5 6" key="1">
    <citation type="journal article" date="2018" name="Cell">
        <title>The Chara Genome: Secondary Complexity and Implications for Plant Terrestrialization.</title>
        <authorList>
            <person name="Nishiyama T."/>
            <person name="Sakayama H."/>
            <person name="Vries J.D."/>
            <person name="Buschmann H."/>
            <person name="Saint-Marcoux D."/>
            <person name="Ullrich K.K."/>
            <person name="Haas F.B."/>
            <person name="Vanderstraeten L."/>
            <person name="Becker D."/>
            <person name="Lang D."/>
            <person name="Vosolsobe S."/>
            <person name="Rombauts S."/>
            <person name="Wilhelmsson P.K.I."/>
            <person name="Janitza P."/>
            <person name="Kern R."/>
            <person name="Heyl A."/>
            <person name="Rumpler F."/>
            <person name="Villalobos L.I.A.C."/>
            <person name="Clay J.M."/>
            <person name="Skokan R."/>
            <person name="Toyoda A."/>
            <person name="Suzuki Y."/>
            <person name="Kagoshima H."/>
            <person name="Schijlen E."/>
            <person name="Tajeshwar N."/>
            <person name="Catarino B."/>
            <person name="Hetherington A.J."/>
            <person name="Saltykova A."/>
            <person name="Bonnot C."/>
            <person name="Breuninger H."/>
            <person name="Symeonidi A."/>
            <person name="Radhakrishnan G.V."/>
            <person name="Van Nieuwerburgh F."/>
            <person name="Deforce D."/>
            <person name="Chang C."/>
            <person name="Karol K.G."/>
            <person name="Hedrich R."/>
            <person name="Ulvskov P."/>
            <person name="Glockner G."/>
            <person name="Delwiche C.F."/>
            <person name="Petrasek J."/>
            <person name="Van de Peer Y."/>
            <person name="Friml J."/>
            <person name="Beilby M."/>
            <person name="Dolan L."/>
            <person name="Kohara Y."/>
            <person name="Sugano S."/>
            <person name="Fujiyama A."/>
            <person name="Delaux P.-M."/>
            <person name="Quint M."/>
            <person name="TheiBen G."/>
            <person name="Hagemann M."/>
            <person name="Harholt J."/>
            <person name="Dunand C."/>
            <person name="Zachgo S."/>
            <person name="Langdale J."/>
            <person name="Maumus F."/>
            <person name="Straeten D.V.D."/>
            <person name="Gould S.B."/>
            <person name="Rensing S.A."/>
        </authorList>
    </citation>
    <scope>NUCLEOTIDE SEQUENCE [LARGE SCALE GENOMIC DNA]</scope>
    <source>
        <strain evidence="5 6">S276</strain>
    </source>
</reference>
<dbReference type="Gramene" id="GBG87798">
    <property type="protein sequence ID" value="GBG87798"/>
    <property type="gene ID" value="CBR_g45954"/>
</dbReference>
<dbReference type="SMART" id="SM00343">
    <property type="entry name" value="ZnF_C2HC"/>
    <property type="match status" value="1"/>
</dbReference>
<evidence type="ECO:0000256" key="1">
    <source>
        <dbReference type="PROSITE-ProRule" id="PRU00047"/>
    </source>
</evidence>
<protein>
    <recommendedName>
        <fullName evidence="4">CCHC-type domain-containing protein</fullName>
    </recommendedName>
</protein>
<keyword evidence="1" id="KW-0862">Zinc</keyword>
<keyword evidence="1" id="KW-0863">Zinc-finger</keyword>
<dbReference type="EMBL" id="BFEA01000633">
    <property type="protein sequence ID" value="GBG87798.1"/>
    <property type="molecule type" value="Genomic_DNA"/>
</dbReference>
<proteinExistence type="predicted"/>
<feature type="coiled-coil region" evidence="2">
    <location>
        <begin position="217"/>
        <end position="251"/>
    </location>
</feature>
<dbReference type="STRING" id="69332.A0A388LZP6"/>
<keyword evidence="1" id="KW-0479">Metal-binding</keyword>
<sequence length="406" mass="46035">MALQFPPRTCFTCGSPHHFFRECPQGGNGNRPPATQANAVPTGPLLTLPAPQNSAPSAGVHVPGTGGYQYGGQPRNSFWKTNQEKLDRVFGKLLADEEKENKQKEEEERIKREKEEEERRTQWKKEREKFEEDMDARLEQRMDKVIGRTKEGDASVDEVARLKRENEDLRRALLSGSEGTQVEKLKKEISDLRLLIATKHSKEDEMTTTIRHEIEQLRSSSNSRGDVERELADLKSELVVLRGKNERALNEVNLWKNEAMQPGNKRGSVALNTPDVANRGMPKALWTDLGQDGADKWKKVEALKKKHALAAFEVLSLQKKMSELSAEDRGADKTGGGTNLKDKMEAAPLRSAWKGKKVTPNRDAVKKTTDRASFIEEQKKQLRLIRNLALKRCARILDLTRARWIR</sequence>
<dbReference type="PROSITE" id="PS50158">
    <property type="entry name" value="ZF_CCHC"/>
    <property type="match status" value="1"/>
</dbReference>
<evidence type="ECO:0000313" key="5">
    <source>
        <dbReference type="EMBL" id="GBG87798.1"/>
    </source>
</evidence>
<evidence type="ECO:0000256" key="2">
    <source>
        <dbReference type="SAM" id="Coils"/>
    </source>
</evidence>
<keyword evidence="2" id="KW-0175">Coiled coil</keyword>
<comment type="caution">
    <text evidence="5">The sequence shown here is derived from an EMBL/GenBank/DDBJ whole genome shotgun (WGS) entry which is preliminary data.</text>
</comment>
<dbReference type="SUPFAM" id="SSF57756">
    <property type="entry name" value="Retrovirus zinc finger-like domains"/>
    <property type="match status" value="1"/>
</dbReference>
<feature type="domain" description="CCHC-type" evidence="4">
    <location>
        <begin position="10"/>
        <end position="25"/>
    </location>
</feature>
<dbReference type="GO" id="GO:0008270">
    <property type="term" value="F:zinc ion binding"/>
    <property type="evidence" value="ECO:0007669"/>
    <property type="project" value="UniProtKB-KW"/>
</dbReference>
<accession>A0A388LZP6</accession>
<dbReference type="InterPro" id="IPR036875">
    <property type="entry name" value="Znf_CCHC_sf"/>
</dbReference>